<sequence length="193" mass="20842">FVQGRANGFGPIAEHRDIDRGRQHFLQPGQFTQYAIHGLDDVRARLAEHHDVDPLLIAGPGVDVGVFRAVDHPRYVTQMNRGAILVGNDQLVIVLGLKQLVVGGQGGNAVLAVQRAFGQVQACLLQRGAQVAKGQANGRELFRRRLHTNRRASLAGDRDLANAVDLAQLSGQQRFGDVAQLGRGHQVGADAEN</sequence>
<reference evidence="1" key="1">
    <citation type="journal article" date="2019" name="Sci. Rep.">
        <title>Draft genome of Tanacetum cinerariifolium, the natural source of mosquito coil.</title>
        <authorList>
            <person name="Yamashiro T."/>
            <person name="Shiraishi A."/>
            <person name="Satake H."/>
            <person name="Nakayama K."/>
        </authorList>
    </citation>
    <scope>NUCLEOTIDE SEQUENCE</scope>
</reference>
<accession>A0A699TMA5</accession>
<name>A0A699TMA5_TANCI</name>
<gene>
    <name evidence="1" type="ORF">Tci_882929</name>
</gene>
<proteinExistence type="predicted"/>
<dbReference type="EMBL" id="BKCJ011255959">
    <property type="protein sequence ID" value="GFD10960.1"/>
    <property type="molecule type" value="Genomic_DNA"/>
</dbReference>
<feature type="non-terminal residue" evidence="1">
    <location>
        <position position="1"/>
    </location>
</feature>
<evidence type="ECO:0000313" key="1">
    <source>
        <dbReference type="EMBL" id="GFD10960.1"/>
    </source>
</evidence>
<dbReference type="AlphaFoldDB" id="A0A699TMA5"/>
<comment type="caution">
    <text evidence="1">The sequence shown here is derived from an EMBL/GenBank/DDBJ whole genome shotgun (WGS) entry which is preliminary data.</text>
</comment>
<organism evidence="1">
    <name type="scientific">Tanacetum cinerariifolium</name>
    <name type="common">Dalmatian daisy</name>
    <name type="synonym">Chrysanthemum cinerariifolium</name>
    <dbReference type="NCBI Taxonomy" id="118510"/>
    <lineage>
        <taxon>Eukaryota</taxon>
        <taxon>Viridiplantae</taxon>
        <taxon>Streptophyta</taxon>
        <taxon>Embryophyta</taxon>
        <taxon>Tracheophyta</taxon>
        <taxon>Spermatophyta</taxon>
        <taxon>Magnoliopsida</taxon>
        <taxon>eudicotyledons</taxon>
        <taxon>Gunneridae</taxon>
        <taxon>Pentapetalae</taxon>
        <taxon>asterids</taxon>
        <taxon>campanulids</taxon>
        <taxon>Asterales</taxon>
        <taxon>Asteraceae</taxon>
        <taxon>Asteroideae</taxon>
        <taxon>Anthemideae</taxon>
        <taxon>Anthemidinae</taxon>
        <taxon>Tanacetum</taxon>
    </lineage>
</organism>
<protein>
    <submittedName>
        <fullName evidence="1">Uncharacterized protein</fullName>
    </submittedName>
</protein>